<sequence>MSSSRTVARRISLNTPRITPRLGVVRPFSTTVLRPVHQSQTQTQTNTNTHQAQTNAYQRTTTRGYASIPNMQTIKNSIAENFGGPVSKLGSHQWTLEQCPDLSGKVAVVTGGSEGIGFGVTYTLLKNNTSKIFILSKDVDVVKGAKEVIAKELGQDKADRTVWWECDLADWKHTKDVAEKIKKDTDRLDILCNNAGRGIMTAQLTDAGVDRHMAVNHFGHVVLTSHLLPLIKKTAEAGHTVRIACQASNAHQGAPKGTKFESVEEINKDEGPNGQYGRSKLANILYARYMDRNVTQRGHGKVLFNATHPGFVSTRQSKEAIHEPYPLGGYAVSVLMEPFKKDQFEGCVPMVYAVTVADKGGQYICPPAVPEEGTEMSQSIELQDNLMKLTRKVVSEKTKPDSVDKGCPFDDLVFH</sequence>
<dbReference type="InterPro" id="IPR002347">
    <property type="entry name" value="SDR_fam"/>
</dbReference>
<evidence type="ECO:0000313" key="4">
    <source>
        <dbReference type="Proteomes" id="UP001303473"/>
    </source>
</evidence>
<reference evidence="4" key="1">
    <citation type="journal article" date="2023" name="Mol. Phylogenet. Evol.">
        <title>Genome-scale phylogeny and comparative genomics of the fungal order Sordariales.</title>
        <authorList>
            <person name="Hensen N."/>
            <person name="Bonometti L."/>
            <person name="Westerberg I."/>
            <person name="Brannstrom I.O."/>
            <person name="Guillou S."/>
            <person name="Cros-Aarteil S."/>
            <person name="Calhoun S."/>
            <person name="Haridas S."/>
            <person name="Kuo A."/>
            <person name="Mondo S."/>
            <person name="Pangilinan J."/>
            <person name="Riley R."/>
            <person name="LaButti K."/>
            <person name="Andreopoulos B."/>
            <person name="Lipzen A."/>
            <person name="Chen C."/>
            <person name="Yan M."/>
            <person name="Daum C."/>
            <person name="Ng V."/>
            <person name="Clum A."/>
            <person name="Steindorff A."/>
            <person name="Ohm R.A."/>
            <person name="Martin F."/>
            <person name="Silar P."/>
            <person name="Natvig D.O."/>
            <person name="Lalanne C."/>
            <person name="Gautier V."/>
            <person name="Ament-Velasquez S.L."/>
            <person name="Kruys A."/>
            <person name="Hutchinson M.I."/>
            <person name="Powell A.J."/>
            <person name="Barry K."/>
            <person name="Miller A.N."/>
            <person name="Grigoriev I.V."/>
            <person name="Debuchy R."/>
            <person name="Gladieux P."/>
            <person name="Hiltunen Thoren M."/>
            <person name="Johannesson H."/>
        </authorList>
    </citation>
    <scope>NUCLEOTIDE SEQUENCE [LARGE SCALE GENOMIC DNA]</scope>
    <source>
        <strain evidence="4">CBS 340.73</strain>
    </source>
</reference>
<proteinExistence type="inferred from homology"/>
<keyword evidence="4" id="KW-1185">Reference proteome</keyword>
<dbReference type="Gene3D" id="3.40.50.720">
    <property type="entry name" value="NAD(P)-binding Rossmann-like Domain"/>
    <property type="match status" value="1"/>
</dbReference>
<dbReference type="AlphaFoldDB" id="A0AAN6N5M3"/>
<organism evidence="3 4">
    <name type="scientific">Diplogelasinospora grovesii</name>
    <dbReference type="NCBI Taxonomy" id="303347"/>
    <lineage>
        <taxon>Eukaryota</taxon>
        <taxon>Fungi</taxon>
        <taxon>Dikarya</taxon>
        <taxon>Ascomycota</taxon>
        <taxon>Pezizomycotina</taxon>
        <taxon>Sordariomycetes</taxon>
        <taxon>Sordariomycetidae</taxon>
        <taxon>Sordariales</taxon>
        <taxon>Diplogelasinosporaceae</taxon>
        <taxon>Diplogelasinospora</taxon>
    </lineage>
</organism>
<evidence type="ECO:0000313" key="3">
    <source>
        <dbReference type="EMBL" id="KAK3937827.1"/>
    </source>
</evidence>
<comment type="caution">
    <text evidence="3">The sequence shown here is derived from an EMBL/GenBank/DDBJ whole genome shotgun (WGS) entry which is preliminary data.</text>
</comment>
<protein>
    <submittedName>
        <fullName evidence="3">Retinol dehydrogenase 12</fullName>
    </submittedName>
</protein>
<dbReference type="PANTHER" id="PTHR24320:SF33">
    <property type="entry name" value="OXIDOREDUCTASE BLI-4, MITOCHONDRIAL-RELATED"/>
    <property type="match status" value="1"/>
</dbReference>
<name>A0AAN6N5M3_9PEZI</name>
<accession>A0AAN6N5M3</accession>
<dbReference type="PANTHER" id="PTHR24320">
    <property type="entry name" value="RETINOL DEHYDROGENASE"/>
    <property type="match status" value="1"/>
</dbReference>
<evidence type="ECO:0000256" key="2">
    <source>
        <dbReference type="ARBA" id="ARBA00023002"/>
    </source>
</evidence>
<dbReference type="PRINTS" id="PR00081">
    <property type="entry name" value="GDHRDH"/>
</dbReference>
<dbReference type="InterPro" id="IPR036291">
    <property type="entry name" value="NAD(P)-bd_dom_sf"/>
</dbReference>
<dbReference type="Proteomes" id="UP001303473">
    <property type="component" value="Unassembled WGS sequence"/>
</dbReference>
<dbReference type="GO" id="GO:0016491">
    <property type="term" value="F:oxidoreductase activity"/>
    <property type="evidence" value="ECO:0007669"/>
    <property type="project" value="UniProtKB-KW"/>
</dbReference>
<evidence type="ECO:0000256" key="1">
    <source>
        <dbReference type="ARBA" id="ARBA00006484"/>
    </source>
</evidence>
<keyword evidence="2" id="KW-0560">Oxidoreductase</keyword>
<dbReference type="Pfam" id="PF00106">
    <property type="entry name" value="adh_short"/>
    <property type="match status" value="1"/>
</dbReference>
<gene>
    <name evidence="3" type="ORF">QBC46DRAFT_460632</name>
</gene>
<dbReference type="EMBL" id="MU853844">
    <property type="protein sequence ID" value="KAK3937827.1"/>
    <property type="molecule type" value="Genomic_DNA"/>
</dbReference>
<comment type="similarity">
    <text evidence="1">Belongs to the short-chain dehydrogenases/reductases (SDR) family.</text>
</comment>
<dbReference type="SUPFAM" id="SSF51735">
    <property type="entry name" value="NAD(P)-binding Rossmann-fold domains"/>
    <property type="match status" value="1"/>
</dbReference>